<dbReference type="InterPro" id="IPR003010">
    <property type="entry name" value="C-N_Hydrolase"/>
</dbReference>
<name>A0A508A0N3_9FLAO</name>
<dbReference type="FunFam" id="3.60.110.10:FF:000004">
    <property type="entry name" value="Carbon-nitrogen hydrolase"/>
    <property type="match status" value="1"/>
</dbReference>
<proteinExistence type="inferred from homology"/>
<evidence type="ECO:0000256" key="5">
    <source>
        <dbReference type="ARBA" id="ARBA00072139"/>
    </source>
</evidence>
<evidence type="ECO:0000256" key="2">
    <source>
        <dbReference type="ARBA" id="ARBA00022801"/>
    </source>
</evidence>
<dbReference type="OrthoDB" id="9811121at2"/>
<dbReference type="InterPro" id="IPR036526">
    <property type="entry name" value="C-N_Hydrolase_sf"/>
</dbReference>
<feature type="domain" description="CN hydrolase" evidence="6">
    <location>
        <begin position="4"/>
        <end position="235"/>
    </location>
</feature>
<dbReference type="GO" id="GO:0050152">
    <property type="term" value="F:omega-amidase activity"/>
    <property type="evidence" value="ECO:0007669"/>
    <property type="project" value="UniProtKB-EC"/>
</dbReference>
<dbReference type="EC" id="3.5.1.3" evidence="3"/>
<keyword evidence="8" id="KW-1185">Reference proteome</keyword>
<dbReference type="AlphaFoldDB" id="A0A508A0N3"/>
<evidence type="ECO:0000256" key="4">
    <source>
        <dbReference type="ARBA" id="ARBA00052904"/>
    </source>
</evidence>
<accession>A0A508A0N3</accession>
<sequence length="257" mass="30046">MENLKVALIQTELFWEDAERNREHFSKKIASIQNTDLIILPEMFSTGFSMHPEPLAETESGKTLAWMQQTAQEKNTALAGSIIIKEGENYYNRMFFVFPDAHYQTYDKRHRFTFAGEHHKYSAGEKRLLVNYKGWKICPLICYDLRFPVWARNTEDYDFLFYNANWPQKRVYAWDHLLKARAIENMSYVAGVNRIGNDENNNAYNGHSIVLDALGQPLSPENLETDEIIQVELDAEKLQQTRKDFAFLQDQDAFTLK</sequence>
<dbReference type="SUPFAM" id="SSF56317">
    <property type="entry name" value="Carbon-nitrogen hydrolase"/>
    <property type="match status" value="1"/>
</dbReference>
<dbReference type="NCBIfam" id="NF007757">
    <property type="entry name" value="PRK10438.1"/>
    <property type="match status" value="1"/>
</dbReference>
<organism evidence="7 8">
    <name type="scientific">Haloflavibacter putidus</name>
    <dbReference type="NCBI Taxonomy" id="2576776"/>
    <lineage>
        <taxon>Bacteria</taxon>
        <taxon>Pseudomonadati</taxon>
        <taxon>Bacteroidota</taxon>
        <taxon>Flavobacteriia</taxon>
        <taxon>Flavobacteriales</taxon>
        <taxon>Flavobacteriaceae</taxon>
        <taxon>Haloflavibacter</taxon>
    </lineage>
</organism>
<gene>
    <name evidence="7" type="ORF">FKR84_00575</name>
</gene>
<comment type="caution">
    <text evidence="7">The sequence shown here is derived from an EMBL/GenBank/DDBJ whole genome shotgun (WGS) entry which is preliminary data.</text>
</comment>
<protein>
    <recommendedName>
        <fullName evidence="5">Omega-amidase YafV</fullName>
        <ecNumber evidence="3">3.5.1.3</ecNumber>
    </recommendedName>
</protein>
<dbReference type="PROSITE" id="PS50263">
    <property type="entry name" value="CN_HYDROLASE"/>
    <property type="match status" value="1"/>
</dbReference>
<dbReference type="Gene3D" id="3.60.110.10">
    <property type="entry name" value="Carbon-nitrogen hydrolase"/>
    <property type="match status" value="1"/>
</dbReference>
<keyword evidence="2 7" id="KW-0378">Hydrolase</keyword>
<dbReference type="EMBL" id="VIAR01000001">
    <property type="protein sequence ID" value="TQD40505.1"/>
    <property type="molecule type" value="Genomic_DNA"/>
</dbReference>
<dbReference type="GO" id="GO:0106008">
    <property type="term" value="F:2-oxoglutaramate amidase activity"/>
    <property type="evidence" value="ECO:0007669"/>
    <property type="project" value="TreeGrafter"/>
</dbReference>
<comment type="catalytic activity">
    <reaction evidence="4">
        <text>a monoamide of a dicarboxylate + H2O = a dicarboxylate + NH4(+)</text>
        <dbReference type="Rhea" id="RHEA:11716"/>
        <dbReference type="ChEBI" id="CHEBI:15377"/>
        <dbReference type="ChEBI" id="CHEBI:28938"/>
        <dbReference type="ChEBI" id="CHEBI:28965"/>
        <dbReference type="ChEBI" id="CHEBI:77450"/>
        <dbReference type="EC" id="3.5.1.3"/>
    </reaction>
</comment>
<dbReference type="Pfam" id="PF00795">
    <property type="entry name" value="CN_hydrolase"/>
    <property type="match status" value="1"/>
</dbReference>
<dbReference type="RefSeq" id="WP_141420237.1">
    <property type="nucleotide sequence ID" value="NZ_VIAR01000001.1"/>
</dbReference>
<reference evidence="7 8" key="1">
    <citation type="submission" date="2019-06" db="EMBL/GenBank/DDBJ databases">
        <title>Flavibacter putida gen. nov., sp. nov., a novel marine bacterium of the family Flavobacteriaceae isolated from coastal seawater.</title>
        <authorList>
            <person name="Feng X."/>
        </authorList>
    </citation>
    <scope>NUCLEOTIDE SEQUENCE [LARGE SCALE GENOMIC DNA]</scope>
    <source>
        <strain evidence="7 8">PLHSN227</strain>
    </source>
</reference>
<evidence type="ECO:0000256" key="1">
    <source>
        <dbReference type="ARBA" id="ARBA00010613"/>
    </source>
</evidence>
<evidence type="ECO:0000259" key="6">
    <source>
        <dbReference type="PROSITE" id="PS50263"/>
    </source>
</evidence>
<comment type="similarity">
    <text evidence="1">Belongs to the carbon-nitrogen hydrolase superfamily. NIT1/NIT2 family.</text>
</comment>
<dbReference type="CDD" id="cd07575">
    <property type="entry name" value="Xc-1258_like"/>
    <property type="match status" value="1"/>
</dbReference>
<evidence type="ECO:0000313" key="7">
    <source>
        <dbReference type="EMBL" id="TQD40505.1"/>
    </source>
</evidence>
<dbReference type="PANTHER" id="PTHR47799:SF1">
    <property type="entry name" value="OMEGA-AMIDASE YAFV"/>
    <property type="match status" value="1"/>
</dbReference>
<evidence type="ECO:0000313" key="8">
    <source>
        <dbReference type="Proteomes" id="UP000317169"/>
    </source>
</evidence>
<dbReference type="InterPro" id="IPR052737">
    <property type="entry name" value="Omega-amidase_YafV"/>
</dbReference>
<evidence type="ECO:0000256" key="3">
    <source>
        <dbReference type="ARBA" id="ARBA00039118"/>
    </source>
</evidence>
<dbReference type="PANTHER" id="PTHR47799">
    <property type="entry name" value="OMEGA-AMIDASE YAFV"/>
    <property type="match status" value="1"/>
</dbReference>
<dbReference type="Proteomes" id="UP000317169">
    <property type="component" value="Unassembled WGS sequence"/>
</dbReference>